<dbReference type="AlphaFoldDB" id="A0A401ZZG1"/>
<keyword evidence="16" id="KW-1185">Reference proteome</keyword>
<feature type="binding site" evidence="10">
    <location>
        <position position="85"/>
    </location>
    <ligand>
        <name>substrate</name>
    </ligand>
</feature>
<feature type="site" description="Transition state stabilizer" evidence="10">
    <location>
        <position position="85"/>
    </location>
</feature>
<proteinExistence type="inferred from homology"/>
<dbReference type="EC" id="4.1.1.37" evidence="5 10"/>
<sequence length="354" mass="38839">MHQSISSPVLPRTDAARFLQACKRQAVDATPVWLMRQAGRYMSEYRALRERYGILEIIKTPELAAEVTLQPMRAFDLDAAIIFADILPPLEGMGLQLSFGKGEGPIIHNPLRTAADVAALQVRAPQESLGFTLEAIKLVRKDLGGVPLIGFSGAPFTLASYAIEGGGSRNYLYTKGMMFSEPTVWHSLMEKLSEVVGQYLLAQAQAGAQALQLFDSWVGALSPADYREYVLPYSKRAIEIARQGNVPLIHFGTNTSGMLDLIQEAGGDVIGVDWHIELKRAWELLGTNVAVQGNLDPVVLFAPWPEVERRVAALLDQVAGRPGHIFNLGHGILPGTPVETIRRLVDFVHEYSSK</sequence>
<dbReference type="OrthoDB" id="9780425at2"/>
<dbReference type="Gene3D" id="3.20.20.210">
    <property type="match status" value="1"/>
</dbReference>
<keyword evidence="6 10" id="KW-0963">Cytoplasm</keyword>
<feature type="domain" description="Uroporphyrinogen decarboxylase (URO-D)" evidence="14">
    <location>
        <begin position="149"/>
        <end position="165"/>
    </location>
</feature>
<comment type="subcellular location">
    <subcellularLocation>
        <location evidence="1">Cytoplasm</location>
        <location evidence="1">Cytosol</location>
    </subcellularLocation>
</comment>
<dbReference type="EMBL" id="BIFR01000001">
    <property type="protein sequence ID" value="GCE12192.1"/>
    <property type="molecule type" value="Genomic_DNA"/>
</dbReference>
<comment type="function">
    <text evidence="10">Catalyzes the decarboxylation of four acetate groups of uroporphyrinogen-III to yield coproporphyrinogen-III.</text>
</comment>
<evidence type="ECO:0000256" key="2">
    <source>
        <dbReference type="ARBA" id="ARBA00004804"/>
    </source>
</evidence>
<dbReference type="InterPro" id="IPR006361">
    <property type="entry name" value="Uroporphyrinogen_deCO2ase_HemE"/>
</dbReference>
<comment type="caution">
    <text evidence="10">Lacks conserved residue(s) required for the propagation of feature annotation.</text>
</comment>
<feature type="binding site" evidence="10">
    <location>
        <position position="161"/>
    </location>
    <ligand>
        <name>substrate</name>
    </ligand>
</feature>
<evidence type="ECO:0000259" key="13">
    <source>
        <dbReference type="PROSITE" id="PS00906"/>
    </source>
</evidence>
<dbReference type="PANTHER" id="PTHR21091:SF169">
    <property type="entry name" value="UROPORPHYRINOGEN DECARBOXYLASE"/>
    <property type="match status" value="1"/>
</dbReference>
<dbReference type="Proteomes" id="UP000287352">
    <property type="component" value="Unassembled WGS sequence"/>
</dbReference>
<comment type="pathway">
    <text evidence="2 10 11">Porphyrin-containing compound metabolism; protoporphyrin-IX biosynthesis; coproporphyrinogen-III from 5-aminolevulinate: step 4/4.</text>
</comment>
<dbReference type="PROSITE" id="PS00906">
    <property type="entry name" value="UROD_1"/>
    <property type="match status" value="1"/>
</dbReference>
<dbReference type="PROSITE" id="PS00907">
    <property type="entry name" value="UROD_2"/>
    <property type="match status" value="1"/>
</dbReference>
<evidence type="ECO:0000256" key="1">
    <source>
        <dbReference type="ARBA" id="ARBA00004514"/>
    </source>
</evidence>
<protein>
    <recommendedName>
        <fullName evidence="5 10">Uroporphyrinogen decarboxylase</fullName>
        <shortName evidence="10">UPD</shortName>
        <shortName evidence="10">URO-D</shortName>
        <ecNumber evidence="5 10">4.1.1.37</ecNumber>
    </recommendedName>
</protein>
<evidence type="ECO:0000256" key="6">
    <source>
        <dbReference type="ARBA" id="ARBA00022490"/>
    </source>
</evidence>
<evidence type="ECO:0000256" key="11">
    <source>
        <dbReference type="RuleBase" id="RU000554"/>
    </source>
</evidence>
<dbReference type="PANTHER" id="PTHR21091">
    <property type="entry name" value="METHYLTETRAHYDROFOLATE:HOMOCYSTEINE METHYLTRANSFERASE RELATED"/>
    <property type="match status" value="1"/>
</dbReference>
<evidence type="ECO:0000256" key="12">
    <source>
        <dbReference type="RuleBase" id="RU004169"/>
    </source>
</evidence>
<feature type="binding site" evidence="10">
    <location>
        <position position="216"/>
    </location>
    <ligand>
        <name>substrate</name>
    </ligand>
</feature>
<comment type="catalytic activity">
    <reaction evidence="10 11">
        <text>uroporphyrinogen III + 4 H(+) = coproporphyrinogen III + 4 CO2</text>
        <dbReference type="Rhea" id="RHEA:19865"/>
        <dbReference type="ChEBI" id="CHEBI:15378"/>
        <dbReference type="ChEBI" id="CHEBI:16526"/>
        <dbReference type="ChEBI" id="CHEBI:57308"/>
        <dbReference type="ChEBI" id="CHEBI:57309"/>
        <dbReference type="EC" id="4.1.1.37"/>
    </reaction>
</comment>
<evidence type="ECO:0000256" key="9">
    <source>
        <dbReference type="ARBA" id="ARBA00023244"/>
    </source>
</evidence>
<organism evidence="15 16">
    <name type="scientific">Tengunoibacter tsumagoiensis</name>
    <dbReference type="NCBI Taxonomy" id="2014871"/>
    <lineage>
        <taxon>Bacteria</taxon>
        <taxon>Bacillati</taxon>
        <taxon>Chloroflexota</taxon>
        <taxon>Ktedonobacteria</taxon>
        <taxon>Ktedonobacterales</taxon>
        <taxon>Dictyobacteraceae</taxon>
        <taxon>Tengunoibacter</taxon>
    </lineage>
</organism>
<dbReference type="RefSeq" id="WP_126579831.1">
    <property type="nucleotide sequence ID" value="NZ_BIFR01000001.1"/>
</dbReference>
<dbReference type="Pfam" id="PF01208">
    <property type="entry name" value="URO-D"/>
    <property type="match status" value="1"/>
</dbReference>
<evidence type="ECO:0000256" key="5">
    <source>
        <dbReference type="ARBA" id="ARBA00012288"/>
    </source>
</evidence>
<evidence type="ECO:0000256" key="7">
    <source>
        <dbReference type="ARBA" id="ARBA00022793"/>
    </source>
</evidence>
<dbReference type="FunFam" id="3.20.20.210:FF:000008">
    <property type="entry name" value="Uroporphyrinogen decarboxylase"/>
    <property type="match status" value="1"/>
</dbReference>
<evidence type="ECO:0000259" key="14">
    <source>
        <dbReference type="PROSITE" id="PS00907"/>
    </source>
</evidence>
<evidence type="ECO:0000256" key="10">
    <source>
        <dbReference type="HAMAP-Rule" id="MF_00218"/>
    </source>
</evidence>
<gene>
    <name evidence="15" type="primary">hemE_2</name>
    <name evidence="10" type="synonym">hemE</name>
    <name evidence="15" type="ORF">KTT_20510</name>
</gene>
<comment type="subunit">
    <text evidence="4 10">Homodimer.</text>
</comment>
<dbReference type="InterPro" id="IPR000257">
    <property type="entry name" value="Uroporphyrinogen_deCOase"/>
</dbReference>
<dbReference type="HAMAP" id="MF_00218">
    <property type="entry name" value="URO_D"/>
    <property type="match status" value="1"/>
</dbReference>
<evidence type="ECO:0000313" key="15">
    <source>
        <dbReference type="EMBL" id="GCE12192.1"/>
    </source>
</evidence>
<keyword evidence="9 10" id="KW-0627">Porphyrin biosynthesis</keyword>
<dbReference type="GO" id="GO:0006782">
    <property type="term" value="P:protoporphyrinogen IX biosynthetic process"/>
    <property type="evidence" value="ECO:0007669"/>
    <property type="project" value="UniProtKB-UniRule"/>
</dbReference>
<dbReference type="GO" id="GO:0004853">
    <property type="term" value="F:uroporphyrinogen decarboxylase activity"/>
    <property type="evidence" value="ECO:0007669"/>
    <property type="project" value="UniProtKB-UniRule"/>
</dbReference>
<dbReference type="InterPro" id="IPR038071">
    <property type="entry name" value="UROD/MetE-like_sf"/>
</dbReference>
<evidence type="ECO:0000256" key="3">
    <source>
        <dbReference type="ARBA" id="ARBA00009935"/>
    </source>
</evidence>
<feature type="domain" description="Uroporphyrinogen decarboxylase (URO-D)" evidence="13">
    <location>
        <begin position="31"/>
        <end position="40"/>
    </location>
</feature>
<evidence type="ECO:0000256" key="8">
    <source>
        <dbReference type="ARBA" id="ARBA00023239"/>
    </source>
</evidence>
<comment type="similarity">
    <text evidence="3 10 12">Belongs to the uroporphyrinogen decarboxylase family.</text>
</comment>
<keyword evidence="8 10" id="KW-0456">Lyase</keyword>
<feature type="binding site" evidence="10">
    <location>
        <begin position="36"/>
        <end position="40"/>
    </location>
    <ligand>
        <name>substrate</name>
    </ligand>
</feature>
<evidence type="ECO:0000256" key="4">
    <source>
        <dbReference type="ARBA" id="ARBA00011738"/>
    </source>
</evidence>
<dbReference type="GO" id="GO:0005829">
    <property type="term" value="C:cytosol"/>
    <property type="evidence" value="ECO:0007669"/>
    <property type="project" value="UniProtKB-SubCell"/>
</dbReference>
<dbReference type="SUPFAM" id="SSF51726">
    <property type="entry name" value="UROD/MetE-like"/>
    <property type="match status" value="1"/>
</dbReference>
<comment type="caution">
    <text evidence="15">The sequence shown here is derived from an EMBL/GenBank/DDBJ whole genome shotgun (WGS) entry which is preliminary data.</text>
</comment>
<dbReference type="UniPathway" id="UPA00251">
    <property type="reaction ID" value="UER00321"/>
</dbReference>
<feature type="binding site" evidence="10">
    <location>
        <position position="330"/>
    </location>
    <ligand>
        <name>substrate</name>
    </ligand>
</feature>
<keyword evidence="7 10" id="KW-0210">Decarboxylase</keyword>
<reference evidence="16" key="1">
    <citation type="submission" date="2018-12" db="EMBL/GenBank/DDBJ databases">
        <title>Tengunoibacter tsumagoiensis gen. nov., sp. nov., Dictyobacter kobayashii sp. nov., D. alpinus sp. nov., and D. joshuensis sp. nov. and description of Dictyobacteraceae fam. nov. within the order Ktedonobacterales isolated from Tengu-no-mugimeshi.</title>
        <authorList>
            <person name="Wang C.M."/>
            <person name="Zheng Y."/>
            <person name="Sakai Y."/>
            <person name="Toyoda A."/>
            <person name="Minakuchi Y."/>
            <person name="Abe K."/>
            <person name="Yokota A."/>
            <person name="Yabe S."/>
        </authorList>
    </citation>
    <scope>NUCLEOTIDE SEQUENCE [LARGE SCALE GENOMIC DNA]</scope>
    <source>
        <strain evidence="16">Uno3</strain>
    </source>
</reference>
<evidence type="ECO:0000313" key="16">
    <source>
        <dbReference type="Proteomes" id="UP000287352"/>
    </source>
</evidence>
<dbReference type="CDD" id="cd00717">
    <property type="entry name" value="URO-D"/>
    <property type="match status" value="1"/>
</dbReference>
<dbReference type="NCBIfam" id="TIGR01464">
    <property type="entry name" value="hemE"/>
    <property type="match status" value="1"/>
</dbReference>
<accession>A0A401ZZG1</accession>
<name>A0A401ZZG1_9CHLR</name>